<feature type="compositionally biased region" description="Polar residues" evidence="2">
    <location>
        <begin position="474"/>
        <end position="487"/>
    </location>
</feature>
<feature type="region of interest" description="Disordered" evidence="2">
    <location>
        <begin position="100"/>
        <end position="184"/>
    </location>
</feature>
<dbReference type="Gene3D" id="4.10.1000.10">
    <property type="entry name" value="Zinc finger, CCCH-type"/>
    <property type="match status" value="1"/>
</dbReference>
<sequence length="754" mass="83001">MTNHGDDCYFFYYSNCTKGDSCPFRHCEAAIGNEVVCNLWEEGRCFRPTCKFRHMKITHNRKQIACYWENQPAGCQKPHCAFFHEKPRCIDGLYVPPDKGTKCEEVPQEEPVPPQPPLPTAANPQVRGVKKTESQEPVPSPTHPPVVINPADDDEDEDDQFSEEGESPRKQATGPKSAEESMNFGVSTLEEIRLRRAIKASMKRAIYAGGEAPNNGGKENIQSSLKHMSDAADFGCGDGVPLRRSLAERLGRIMDVEHSTVASQKSSKSVKQRLTLPSDLTATAPSVEIIIKTPEHIRIKTLEEIKLEKAAKSQNPKEPSGADISFTKTIPTKGSKSVKRAITVEDESIESVRTFSEMLHMKKKKQEENQKHKNQSEKRKDQSQDKEVAPAKNSSGEIRVKTLEEIRREKAARFQSQELTQEGPPEEAQATNSQESSAKKPRLLRLKKPALQTDKDISEKSESITETPEKPVKSTPTPTETSINTVKVKTFEEIMREKRLRKQDTEKPAASSSQSSADVDQPPALPTTSPVKRKASAKITFTPDSTTTTESGPPPAKTSPASVTSAPGKSLRAVKDTSQTVTPERRPQDTRTDAKVRPKLNVKPSVHLKPGQKRKAPQRSAVAAVKPLNSDPKSETTRLEPQVFSSVTPKSVPSPEFVCNPISTSESQAPQPRSPDTSAATQCRTPKTSSQAKPRRTSVTVSRSGTNSAAPTSAEDDFDELISEFTTDDPLEDGVDPDLGEDDLLQELSDMIDS</sequence>
<dbReference type="AlphaFoldDB" id="A0AAV2M8M8"/>
<protein>
    <recommendedName>
        <fullName evidence="3">C3H1-type domain-containing protein</fullName>
    </recommendedName>
</protein>
<dbReference type="Proteomes" id="UP001497482">
    <property type="component" value="Chromosome 6"/>
</dbReference>
<dbReference type="GO" id="GO:0016973">
    <property type="term" value="P:poly(A)+ mRNA export from nucleus"/>
    <property type="evidence" value="ECO:0007669"/>
    <property type="project" value="TreeGrafter"/>
</dbReference>
<dbReference type="PANTHER" id="PTHR15725:SF14">
    <property type="entry name" value="ZINC FINGER CCCH DOMAIN-CONTAINING PROTEIN 11A"/>
    <property type="match status" value="1"/>
</dbReference>
<dbReference type="PROSITE" id="PS50103">
    <property type="entry name" value="ZF_C3H1"/>
    <property type="match status" value="2"/>
</dbReference>
<feature type="compositionally biased region" description="Basic and acidic residues" evidence="2">
    <location>
        <begin position="489"/>
        <end position="507"/>
    </location>
</feature>
<feature type="compositionally biased region" description="Acidic residues" evidence="2">
    <location>
        <begin position="151"/>
        <end position="165"/>
    </location>
</feature>
<keyword evidence="1" id="KW-0479">Metal-binding</keyword>
<evidence type="ECO:0000256" key="2">
    <source>
        <dbReference type="SAM" id="MobiDB-lite"/>
    </source>
</evidence>
<feature type="compositionally biased region" description="Basic and acidic residues" evidence="2">
    <location>
        <begin position="453"/>
        <end position="472"/>
    </location>
</feature>
<proteinExistence type="predicted"/>
<dbReference type="InterPro" id="IPR041686">
    <property type="entry name" value="Znf-CCCH_3"/>
</dbReference>
<reference evidence="4 5" key="1">
    <citation type="submission" date="2024-04" db="EMBL/GenBank/DDBJ databases">
        <authorList>
            <person name="Waldvogel A.-M."/>
            <person name="Schoenle A."/>
        </authorList>
    </citation>
    <scope>NUCLEOTIDE SEQUENCE [LARGE SCALE GENOMIC DNA]</scope>
</reference>
<evidence type="ECO:0000259" key="3">
    <source>
        <dbReference type="PROSITE" id="PS50103"/>
    </source>
</evidence>
<dbReference type="EMBL" id="OZ035828">
    <property type="protein sequence ID" value="CAL1609708.1"/>
    <property type="molecule type" value="Genomic_DNA"/>
</dbReference>
<feature type="compositionally biased region" description="Pro residues" evidence="2">
    <location>
        <begin position="110"/>
        <end position="119"/>
    </location>
</feature>
<feature type="zinc finger region" description="C3H1-type" evidence="1">
    <location>
        <begin position="31"/>
        <end position="57"/>
    </location>
</feature>
<dbReference type="PANTHER" id="PTHR15725">
    <property type="entry name" value="ZN-FINGER, C-X8-C-X5-C-X3-H TYPE-CONTAINING"/>
    <property type="match status" value="1"/>
</dbReference>
<organism evidence="4 5">
    <name type="scientific">Knipowitschia caucasica</name>
    <name type="common">Caucasian dwarf goby</name>
    <name type="synonym">Pomatoschistus caucasicus</name>
    <dbReference type="NCBI Taxonomy" id="637954"/>
    <lineage>
        <taxon>Eukaryota</taxon>
        <taxon>Metazoa</taxon>
        <taxon>Chordata</taxon>
        <taxon>Craniata</taxon>
        <taxon>Vertebrata</taxon>
        <taxon>Euteleostomi</taxon>
        <taxon>Actinopterygii</taxon>
        <taxon>Neopterygii</taxon>
        <taxon>Teleostei</taxon>
        <taxon>Neoteleostei</taxon>
        <taxon>Acanthomorphata</taxon>
        <taxon>Gobiaria</taxon>
        <taxon>Gobiiformes</taxon>
        <taxon>Gobioidei</taxon>
        <taxon>Gobiidae</taxon>
        <taxon>Gobiinae</taxon>
        <taxon>Knipowitschia</taxon>
    </lineage>
</organism>
<dbReference type="GO" id="GO:0008270">
    <property type="term" value="F:zinc ion binding"/>
    <property type="evidence" value="ECO:0007669"/>
    <property type="project" value="UniProtKB-KW"/>
</dbReference>
<evidence type="ECO:0000313" key="5">
    <source>
        <dbReference type="Proteomes" id="UP001497482"/>
    </source>
</evidence>
<feature type="zinc finger region" description="C3H1-type" evidence="1">
    <location>
        <begin position="7"/>
        <end position="29"/>
    </location>
</feature>
<keyword evidence="1" id="KW-0863">Zinc-finger</keyword>
<gene>
    <name evidence="4" type="ORF">KC01_LOCUS36397</name>
</gene>
<dbReference type="InterPro" id="IPR000571">
    <property type="entry name" value="Znf_CCCH"/>
</dbReference>
<feature type="compositionally biased region" description="Basic and acidic residues" evidence="2">
    <location>
        <begin position="365"/>
        <end position="389"/>
    </location>
</feature>
<feature type="domain" description="C3H1-type" evidence="3">
    <location>
        <begin position="31"/>
        <end position="57"/>
    </location>
</feature>
<feature type="compositionally biased region" description="Basic and acidic residues" evidence="2">
    <location>
        <begin position="398"/>
        <end position="412"/>
    </location>
</feature>
<dbReference type="Pfam" id="PF15663">
    <property type="entry name" value="zf-CCCH_3"/>
    <property type="match status" value="1"/>
</dbReference>
<feature type="domain" description="C3H1-type" evidence="3">
    <location>
        <begin position="7"/>
        <end position="29"/>
    </location>
</feature>
<dbReference type="SMART" id="SM00356">
    <property type="entry name" value="ZnF_C3H1"/>
    <property type="match status" value="3"/>
</dbReference>
<keyword evidence="5" id="KW-1185">Reference proteome</keyword>
<feature type="compositionally biased region" description="Polar residues" evidence="2">
    <location>
        <begin position="326"/>
        <end position="335"/>
    </location>
</feature>
<evidence type="ECO:0000256" key="1">
    <source>
        <dbReference type="PROSITE-ProRule" id="PRU00723"/>
    </source>
</evidence>
<dbReference type="FunFam" id="4.10.1000.10:FF:000026">
    <property type="entry name" value="Zinc finger CCCH domain-containing protein 11A"/>
    <property type="match status" value="1"/>
</dbReference>
<name>A0AAV2M8M8_KNICA</name>
<keyword evidence="1" id="KW-0862">Zinc</keyword>
<evidence type="ECO:0000313" key="4">
    <source>
        <dbReference type="EMBL" id="CAL1609708.1"/>
    </source>
</evidence>
<feature type="compositionally biased region" description="Basic and acidic residues" evidence="2">
    <location>
        <begin position="583"/>
        <end position="596"/>
    </location>
</feature>
<feature type="compositionally biased region" description="Polar residues" evidence="2">
    <location>
        <begin position="661"/>
        <end position="711"/>
    </location>
</feature>
<feature type="compositionally biased region" description="Low complexity" evidence="2">
    <location>
        <begin position="540"/>
        <end position="551"/>
    </location>
</feature>
<feature type="compositionally biased region" description="Basic residues" evidence="2">
    <location>
        <begin position="439"/>
        <end position="448"/>
    </location>
</feature>
<accession>A0AAV2M8M8</accession>
<feature type="region of interest" description="Disordered" evidence="2">
    <location>
        <begin position="309"/>
        <end position="719"/>
    </location>
</feature>